<proteinExistence type="predicted"/>
<dbReference type="Proteomes" id="UP000183940">
    <property type="component" value="Unassembled WGS sequence"/>
</dbReference>
<reference evidence="1" key="1">
    <citation type="submission" date="2016-10" db="EMBL/GenBank/DDBJ databases">
        <title>CRISPR-Cas defence system in Roseofilum reptotaenium: evidence of a bacteriophage-cyanobacterium arms race in the coral black band disease.</title>
        <authorList>
            <person name="Buerger P."/>
            <person name="Wood-Charlson E.M."/>
            <person name="Weynberg K.D."/>
            <person name="Willis B."/>
            <person name="Van Oppen M.J."/>
        </authorList>
    </citation>
    <scope>NUCLEOTIDE SEQUENCE [LARGE SCALE GENOMIC DNA]</scope>
    <source>
        <strain evidence="1">AO1-A</strain>
    </source>
</reference>
<comment type="caution">
    <text evidence="1">The sequence shown here is derived from an EMBL/GenBank/DDBJ whole genome shotgun (WGS) entry which is preliminary data.</text>
</comment>
<sequence>MSWITDVLLIFSLEEYLNKYDEEIEEVLPLLNVNRWLQENNFLLLDRLDNHVTLGMQACVYGGSFNYFNSNGLIETIQKQQWQNPKAVILLIQE</sequence>
<accession>A0A1L9QU74</accession>
<protein>
    <submittedName>
        <fullName evidence="1">Uncharacterized protein</fullName>
    </submittedName>
</protein>
<name>A0A1L9QU74_9CYAN</name>
<dbReference type="AlphaFoldDB" id="A0A1L9QU74"/>
<organism evidence="1 2">
    <name type="scientific">Roseofilum reptotaenium AO1-A</name>
    <dbReference type="NCBI Taxonomy" id="1925591"/>
    <lineage>
        <taxon>Bacteria</taxon>
        <taxon>Bacillati</taxon>
        <taxon>Cyanobacteriota</taxon>
        <taxon>Cyanophyceae</taxon>
        <taxon>Desertifilales</taxon>
        <taxon>Desertifilaceae</taxon>
        <taxon>Roseofilum</taxon>
    </lineage>
</organism>
<gene>
    <name evidence="1" type="ORF">BI308_07375</name>
</gene>
<dbReference type="EMBL" id="MLAW01000009">
    <property type="protein sequence ID" value="OJJ26214.1"/>
    <property type="molecule type" value="Genomic_DNA"/>
</dbReference>
<evidence type="ECO:0000313" key="2">
    <source>
        <dbReference type="Proteomes" id="UP000183940"/>
    </source>
</evidence>
<evidence type="ECO:0000313" key="1">
    <source>
        <dbReference type="EMBL" id="OJJ26214.1"/>
    </source>
</evidence>
<keyword evidence="2" id="KW-1185">Reference proteome</keyword>